<dbReference type="InterPro" id="IPR046450">
    <property type="entry name" value="PA_dom_sf"/>
</dbReference>
<accession>F4L428</accession>
<dbReference type="HOGENOM" id="CLU_007507_0_0_10"/>
<protein>
    <submittedName>
        <fullName evidence="15">Conserved repeat domain protein</fullName>
    </submittedName>
</protein>
<evidence type="ECO:0000256" key="2">
    <source>
        <dbReference type="ARBA" id="ARBA00004613"/>
    </source>
</evidence>
<dbReference type="Pfam" id="PF02225">
    <property type="entry name" value="PA"/>
    <property type="match status" value="1"/>
</dbReference>
<dbReference type="Pfam" id="PF02128">
    <property type="entry name" value="Peptidase_M36"/>
    <property type="match status" value="1"/>
</dbReference>
<dbReference type="Pfam" id="PF18962">
    <property type="entry name" value="Por_Secre_tail"/>
    <property type="match status" value="1"/>
</dbReference>
<feature type="domain" description="Secretion system C-terminal sorting" evidence="14">
    <location>
        <begin position="1114"/>
        <end position="1190"/>
    </location>
</feature>
<evidence type="ECO:0000256" key="11">
    <source>
        <dbReference type="ARBA" id="ARBA00023145"/>
    </source>
</evidence>
<dbReference type="InterPro" id="IPR050371">
    <property type="entry name" value="Fungal_virulence_M36"/>
</dbReference>
<dbReference type="PANTHER" id="PTHR33478">
    <property type="entry name" value="EXTRACELLULAR METALLOPROTEINASE MEP"/>
    <property type="match status" value="1"/>
</dbReference>
<keyword evidence="8" id="KW-0378">Hydrolase</keyword>
<dbReference type="NCBIfam" id="TIGR04183">
    <property type="entry name" value="Por_Secre_tail"/>
    <property type="match status" value="1"/>
</dbReference>
<dbReference type="GO" id="GO:0005615">
    <property type="term" value="C:extracellular space"/>
    <property type="evidence" value="ECO:0007669"/>
    <property type="project" value="InterPro"/>
</dbReference>
<name>F4L428_HALH1</name>
<dbReference type="GO" id="GO:0008270">
    <property type="term" value="F:zinc ion binding"/>
    <property type="evidence" value="ECO:0007669"/>
    <property type="project" value="InterPro"/>
</dbReference>
<keyword evidence="5" id="KW-0645">Protease</keyword>
<evidence type="ECO:0000256" key="10">
    <source>
        <dbReference type="ARBA" id="ARBA00023049"/>
    </source>
</evidence>
<evidence type="ECO:0000259" key="12">
    <source>
        <dbReference type="Pfam" id="PF02225"/>
    </source>
</evidence>
<evidence type="ECO:0000256" key="3">
    <source>
        <dbReference type="ARBA" id="ARBA00006006"/>
    </source>
</evidence>
<keyword evidence="11" id="KW-0865">Zymogen</keyword>
<keyword evidence="16" id="KW-1185">Reference proteome</keyword>
<dbReference type="Gene3D" id="3.10.170.10">
    <property type="match status" value="1"/>
</dbReference>
<reference key="2">
    <citation type="submission" date="2011-04" db="EMBL/GenBank/DDBJ databases">
        <title>Complete sequence of chromosome of Haliscomenobacter hydrossis DSM 1100.</title>
        <authorList>
            <consortium name="US DOE Joint Genome Institute (JGI-PGF)"/>
            <person name="Lucas S."/>
            <person name="Han J."/>
            <person name="Lapidus A."/>
            <person name="Bruce D."/>
            <person name="Goodwin L."/>
            <person name="Pitluck S."/>
            <person name="Peters L."/>
            <person name="Kyrpides N."/>
            <person name="Mavromatis K."/>
            <person name="Ivanova N."/>
            <person name="Ovchinnikova G."/>
            <person name="Pagani I."/>
            <person name="Daligault H."/>
            <person name="Detter J.C."/>
            <person name="Han C."/>
            <person name="Land M."/>
            <person name="Hauser L."/>
            <person name="Markowitz V."/>
            <person name="Cheng J.-F."/>
            <person name="Hugenholtz P."/>
            <person name="Woyke T."/>
            <person name="Wu D."/>
            <person name="Verbarg S."/>
            <person name="Frueling A."/>
            <person name="Brambilla E."/>
            <person name="Klenk H.-P."/>
            <person name="Eisen J.A."/>
        </authorList>
    </citation>
    <scope>NUCLEOTIDE SEQUENCE</scope>
    <source>
        <strain>DSM 1100</strain>
    </source>
</reference>
<keyword evidence="6" id="KW-0479">Metal-binding</keyword>
<dbReference type="CDD" id="cd09596">
    <property type="entry name" value="M36"/>
    <property type="match status" value="1"/>
</dbReference>
<dbReference type="Pfam" id="PF07504">
    <property type="entry name" value="FTP"/>
    <property type="match status" value="1"/>
</dbReference>
<dbReference type="Gene3D" id="3.50.30.30">
    <property type="match status" value="1"/>
</dbReference>
<feature type="domain" description="FTP" evidence="13">
    <location>
        <begin position="54"/>
        <end position="102"/>
    </location>
</feature>
<comment type="cofactor">
    <cofactor evidence="1">
        <name>Zn(2+)</name>
        <dbReference type="ChEBI" id="CHEBI:29105"/>
    </cofactor>
</comment>
<evidence type="ECO:0000256" key="6">
    <source>
        <dbReference type="ARBA" id="ARBA00022723"/>
    </source>
</evidence>
<evidence type="ECO:0000256" key="4">
    <source>
        <dbReference type="ARBA" id="ARBA00022525"/>
    </source>
</evidence>
<dbReference type="SUPFAM" id="SSF55486">
    <property type="entry name" value="Metalloproteases ('zincins'), catalytic domain"/>
    <property type="match status" value="1"/>
</dbReference>
<evidence type="ECO:0000256" key="1">
    <source>
        <dbReference type="ARBA" id="ARBA00001947"/>
    </source>
</evidence>
<evidence type="ECO:0000259" key="14">
    <source>
        <dbReference type="Pfam" id="PF18962"/>
    </source>
</evidence>
<dbReference type="InterPro" id="IPR027268">
    <property type="entry name" value="Peptidase_M4/M1_CTD_sf"/>
</dbReference>
<dbReference type="SUPFAM" id="SSF52025">
    <property type="entry name" value="PA domain"/>
    <property type="match status" value="1"/>
</dbReference>
<dbReference type="InterPro" id="IPR001842">
    <property type="entry name" value="Peptidase_M36"/>
</dbReference>
<comment type="similarity">
    <text evidence="3">Belongs to the peptidase M36 family.</text>
</comment>
<evidence type="ECO:0000256" key="5">
    <source>
        <dbReference type="ARBA" id="ARBA00022670"/>
    </source>
</evidence>
<feature type="domain" description="PA" evidence="12">
    <location>
        <begin position="468"/>
        <end position="552"/>
    </location>
</feature>
<dbReference type="Gene3D" id="1.10.390.10">
    <property type="entry name" value="Neutral Protease Domain 2"/>
    <property type="match status" value="1"/>
</dbReference>
<dbReference type="OrthoDB" id="5377264at2"/>
<dbReference type="NCBIfam" id="NF038113">
    <property type="entry name" value="T9SSA_dep_M36"/>
    <property type="match status" value="1"/>
</dbReference>
<dbReference type="InterPro" id="IPR047589">
    <property type="entry name" value="DUF11_rpt"/>
</dbReference>
<dbReference type="GO" id="GO:0006508">
    <property type="term" value="P:proteolysis"/>
    <property type="evidence" value="ECO:0007669"/>
    <property type="project" value="UniProtKB-KW"/>
</dbReference>
<reference evidence="15 16" key="1">
    <citation type="journal article" date="2011" name="Stand. Genomic Sci.">
        <title>Complete genome sequence of Haliscomenobacter hydrossis type strain (O).</title>
        <authorList>
            <consortium name="US DOE Joint Genome Institute (JGI-PGF)"/>
            <person name="Daligault H."/>
            <person name="Lapidus A."/>
            <person name="Zeytun A."/>
            <person name="Nolan M."/>
            <person name="Lucas S."/>
            <person name="Del Rio T.G."/>
            <person name="Tice H."/>
            <person name="Cheng J.F."/>
            <person name="Tapia R."/>
            <person name="Han C."/>
            <person name="Goodwin L."/>
            <person name="Pitluck S."/>
            <person name="Liolios K."/>
            <person name="Pagani I."/>
            <person name="Ivanova N."/>
            <person name="Huntemann M."/>
            <person name="Mavromatis K."/>
            <person name="Mikhailova N."/>
            <person name="Pati A."/>
            <person name="Chen A."/>
            <person name="Palaniappan K."/>
            <person name="Land M."/>
            <person name="Hauser L."/>
            <person name="Brambilla E.M."/>
            <person name="Rohde M."/>
            <person name="Verbarg S."/>
            <person name="Goker M."/>
            <person name="Bristow J."/>
            <person name="Eisen J.A."/>
            <person name="Markowitz V."/>
            <person name="Hugenholtz P."/>
            <person name="Kyrpides N.C."/>
            <person name="Klenk H.P."/>
            <person name="Woyke T."/>
        </authorList>
    </citation>
    <scope>NUCLEOTIDE SEQUENCE [LARGE SCALE GENOMIC DNA]</scope>
    <source>
        <strain evidence="16">ATCC 27775 / DSM 1100 / LMG 10767 / O</strain>
    </source>
</reference>
<keyword evidence="4" id="KW-0964">Secreted</keyword>
<evidence type="ECO:0000313" key="15">
    <source>
        <dbReference type="EMBL" id="AEE49745.1"/>
    </source>
</evidence>
<proteinExistence type="inferred from homology"/>
<dbReference type="Proteomes" id="UP000008461">
    <property type="component" value="Chromosome"/>
</dbReference>
<dbReference type="eggNOG" id="COG4412">
    <property type="taxonomic scope" value="Bacteria"/>
</dbReference>
<dbReference type="InterPro" id="IPR011096">
    <property type="entry name" value="FTP_domain"/>
</dbReference>
<keyword evidence="7" id="KW-0732">Signal</keyword>
<dbReference type="InterPro" id="IPR003137">
    <property type="entry name" value="PA_domain"/>
</dbReference>
<dbReference type="InterPro" id="IPR026444">
    <property type="entry name" value="Secre_tail"/>
</dbReference>
<comment type="subcellular location">
    <subcellularLocation>
        <location evidence="2">Secreted</location>
    </subcellularLocation>
</comment>
<dbReference type="KEGG" id="hhy:Halhy_1860"/>
<sequence>MKRFSSLFVTLVLIGLIGVVPQLQAQQLDGLNQALRHLQQNSSRWKLTAEDLKGLTVSHEHQSEHNGVTHIYFAQTHEGIEIYNAVSGIHLKDSKVIFVADRFIADVASRVNALKPALKPEKALLRVADDLGMPEKRSDIRILRAEKNHSAEFAGGNLSRSTIPAHLMYYPTAGGRLRLSWVLEIEDPRSADHWMTFVDAHTGVVLEKVNHTISCTFPGHNHSAQLISDECLQEAGLQRMAMPAQTPTETESPTPFADGASYNVFPVPVESPLHGQRKIVSNPADPTASPYGWHDTNGVPGAEYNITRGNNTYTYLDANADNRPDTIVVPNGGANLSFNYTFNPNLEPSKSRAAAITQLFYMNNIMHDFSYQYGFTEAAGNFQQNNYGKGGRPNDAVNAEAQDGEGTDNANFAAGVDGNPGRMQMYIWSGAGGNSYIEAPAGIAGKYPIRAASFGQRLSTTPLTGEIAVGIDASMSSNLGCQTLLNPASLKGKIVLIDRGTCTFERKALNAQLAGAIACVVCNFENTLPAGLGDDVAVSGVTIPAVGMRSGDCELMKQALANRETVRLTLVAPEINGPDSLDASFDNGIIAHEYAHGISIRLTGGPSIVTCLNNDEQMGEGWSDFFTLVTTVKPDQNGKLARGIGNYVLYEDLQGTGIRRAAYSTDMRVNNQTYDAIIGTSAPHPVGEVWAATLWDLYWAFVDKYGWDADLYRGKGGNNIAIQLVMDGMKLQNCSPGFIDGRDAILAADAVNNGGANECLIWEVFARRGLGWSADQGSSNNRNDGLQTFDKRPECIKTLKVEKVVNGIVNAGDTLNVTLLVYNHKDTPVNTAILSDELPSGLTLIPASVIGSNKTTLNSGLVSFELGKLEPGSSKVIRYSAVSSRNKPSIRQVIDDVEGTSLLAQTSLEGPDTFRISTSNPYKGNKAWMIPGGRTSVDQVLYLKTPILVSGRQPVLRFFHDYSIEAAQDAGILEISTNGGNIWQVIPDSLIFRNGYPRPVIYLTFSMPNLRGFSGTSGEYVPTYVNLSKYIGQQIQVRFRYGSNTDGNGPVRSQGWSIDDIEFMDLVNYDGEVCLTTAEGDKVCSKAPSKGTLVEPGTITTSTRDLQGQTRIAIYPNPTGDRINVQLDGLPAGKAQVILLSPEGRILQTQEMSNRNADSRLLAFDLSSLPAGIYLMQVKGEGLNRVEKVVKF</sequence>
<dbReference type="EMBL" id="CP002691">
    <property type="protein sequence ID" value="AEE49745.1"/>
    <property type="molecule type" value="Genomic_DNA"/>
</dbReference>
<keyword evidence="9" id="KW-0862">Zinc</keyword>
<evidence type="ECO:0000256" key="7">
    <source>
        <dbReference type="ARBA" id="ARBA00022729"/>
    </source>
</evidence>
<organism evidence="15 16">
    <name type="scientific">Haliscomenobacter hydrossis (strain ATCC 27775 / DSM 1100 / LMG 10767 / O)</name>
    <dbReference type="NCBI Taxonomy" id="760192"/>
    <lineage>
        <taxon>Bacteria</taxon>
        <taxon>Pseudomonadati</taxon>
        <taxon>Bacteroidota</taxon>
        <taxon>Saprospiria</taxon>
        <taxon>Saprospirales</taxon>
        <taxon>Haliscomenobacteraceae</taxon>
        <taxon>Haliscomenobacter</taxon>
    </lineage>
</organism>
<dbReference type="STRING" id="760192.Halhy_1860"/>
<evidence type="ECO:0000256" key="9">
    <source>
        <dbReference type="ARBA" id="ARBA00022833"/>
    </source>
</evidence>
<dbReference type="PANTHER" id="PTHR33478:SF1">
    <property type="entry name" value="EXTRACELLULAR METALLOPROTEINASE MEP"/>
    <property type="match status" value="1"/>
</dbReference>
<evidence type="ECO:0000256" key="8">
    <source>
        <dbReference type="ARBA" id="ARBA00022801"/>
    </source>
</evidence>
<evidence type="ECO:0000313" key="16">
    <source>
        <dbReference type="Proteomes" id="UP000008461"/>
    </source>
</evidence>
<gene>
    <name evidence="15" type="ordered locus">Halhy_1860</name>
</gene>
<keyword evidence="10" id="KW-0482">Metalloprotease</keyword>
<dbReference type="NCBIfam" id="TIGR01451">
    <property type="entry name" value="B_ant_repeat"/>
    <property type="match status" value="1"/>
</dbReference>
<evidence type="ECO:0000259" key="13">
    <source>
        <dbReference type="Pfam" id="PF07504"/>
    </source>
</evidence>
<dbReference type="RefSeq" id="WP_013764298.1">
    <property type="nucleotide sequence ID" value="NC_015510.1"/>
</dbReference>
<dbReference type="CDD" id="cd04818">
    <property type="entry name" value="PA_subtilisin_1"/>
    <property type="match status" value="1"/>
</dbReference>
<dbReference type="GO" id="GO:0004222">
    <property type="term" value="F:metalloendopeptidase activity"/>
    <property type="evidence" value="ECO:0007669"/>
    <property type="project" value="InterPro"/>
</dbReference>
<dbReference type="AlphaFoldDB" id="F4L428"/>